<keyword evidence="1" id="KW-0812">Transmembrane</keyword>
<proteinExistence type="predicted"/>
<accession>A0A1U7GWW9</accession>
<dbReference type="AlphaFoldDB" id="A0A1U7GWW9"/>
<evidence type="ECO:0000313" key="2">
    <source>
        <dbReference type="EMBL" id="OKH12804.1"/>
    </source>
</evidence>
<gene>
    <name evidence="2" type="ORF">NIES592_16420</name>
</gene>
<dbReference type="InterPro" id="IPR012340">
    <property type="entry name" value="NA-bd_OB-fold"/>
</dbReference>
<dbReference type="EMBL" id="MRCA01000009">
    <property type="protein sequence ID" value="OKH12804.1"/>
    <property type="molecule type" value="Genomic_DNA"/>
</dbReference>
<evidence type="ECO:0000256" key="1">
    <source>
        <dbReference type="SAM" id="Phobius"/>
    </source>
</evidence>
<keyword evidence="3" id="KW-1185">Reference proteome</keyword>
<sequence>MKNSILIITGIAVALGILAGAFIVVLIFLQRRRLAIDSLVRTDHIVGCYGTVEIPLNRSSPGKIRVNLKGSLVDFVALTDETQQFHQGDRVVVVRMKGNKVWVVGV</sequence>
<feature type="transmembrane region" description="Helical" evidence="1">
    <location>
        <begin position="6"/>
        <end position="29"/>
    </location>
</feature>
<comment type="caution">
    <text evidence="2">The sequence shown here is derived from an EMBL/GenBank/DDBJ whole genome shotgun (WGS) entry which is preliminary data.</text>
</comment>
<organism evidence="2 3">
    <name type="scientific">Fischerella major NIES-592</name>
    <dbReference type="NCBI Taxonomy" id="210994"/>
    <lineage>
        <taxon>Bacteria</taxon>
        <taxon>Bacillati</taxon>
        <taxon>Cyanobacteriota</taxon>
        <taxon>Cyanophyceae</taxon>
        <taxon>Nostocales</taxon>
        <taxon>Hapalosiphonaceae</taxon>
        <taxon>Fischerella</taxon>
    </lineage>
</organism>
<dbReference type="RefSeq" id="WP_062244979.1">
    <property type="nucleotide sequence ID" value="NZ_MRCA01000009.1"/>
</dbReference>
<dbReference type="Gene3D" id="2.40.50.140">
    <property type="entry name" value="Nucleic acid-binding proteins"/>
    <property type="match status" value="1"/>
</dbReference>
<evidence type="ECO:0000313" key="3">
    <source>
        <dbReference type="Proteomes" id="UP000186391"/>
    </source>
</evidence>
<name>A0A1U7GWW9_9CYAN</name>
<dbReference type="OrthoDB" id="517853at2"/>
<reference evidence="2 3" key="1">
    <citation type="submission" date="2016-11" db="EMBL/GenBank/DDBJ databases">
        <title>Draft Genome Sequences of Nine Cyanobacterial Strains from Diverse Habitats.</title>
        <authorList>
            <person name="Zhu T."/>
            <person name="Hou S."/>
            <person name="Lu X."/>
            <person name="Hess W.R."/>
        </authorList>
    </citation>
    <scope>NUCLEOTIDE SEQUENCE [LARGE SCALE GENOMIC DNA]</scope>
    <source>
        <strain evidence="2 3">NIES-592</strain>
    </source>
</reference>
<protein>
    <submittedName>
        <fullName evidence="2">NfeD-like protein</fullName>
    </submittedName>
</protein>
<keyword evidence="1" id="KW-1133">Transmembrane helix</keyword>
<keyword evidence="1" id="KW-0472">Membrane</keyword>
<dbReference type="Proteomes" id="UP000186391">
    <property type="component" value="Unassembled WGS sequence"/>
</dbReference>